<keyword evidence="2" id="KW-1003">Cell membrane</keyword>
<reference evidence="9" key="1">
    <citation type="journal article" date="2021" name="PeerJ">
        <title>Extensive microbial diversity within the chicken gut microbiome revealed by metagenomics and culture.</title>
        <authorList>
            <person name="Gilroy R."/>
            <person name="Ravi A."/>
            <person name="Getino M."/>
            <person name="Pursley I."/>
            <person name="Horton D.L."/>
            <person name="Alikhan N.F."/>
            <person name="Baker D."/>
            <person name="Gharbi K."/>
            <person name="Hall N."/>
            <person name="Watson M."/>
            <person name="Adriaenssens E.M."/>
            <person name="Foster-Nyarko E."/>
            <person name="Jarju S."/>
            <person name="Secka A."/>
            <person name="Antonio M."/>
            <person name="Oren A."/>
            <person name="Chaudhuri R.R."/>
            <person name="La Ragione R."/>
            <person name="Hildebrand F."/>
            <person name="Pallen M.J."/>
        </authorList>
    </citation>
    <scope>NUCLEOTIDE SEQUENCE</scope>
    <source>
        <strain evidence="9">3204</strain>
    </source>
</reference>
<feature type="transmembrane region" description="Helical" evidence="8">
    <location>
        <begin position="275"/>
        <end position="293"/>
    </location>
</feature>
<protein>
    <recommendedName>
        <fullName evidence="11">Glycosyltransferase RgtA/B/C/D-like domain-containing protein</fullName>
    </recommendedName>
</protein>
<evidence type="ECO:0000256" key="3">
    <source>
        <dbReference type="ARBA" id="ARBA00022676"/>
    </source>
</evidence>
<gene>
    <name evidence="9" type="ORF">H9820_00845</name>
</gene>
<evidence type="ECO:0000256" key="7">
    <source>
        <dbReference type="ARBA" id="ARBA00023136"/>
    </source>
</evidence>
<dbReference type="PANTHER" id="PTHR33908:SF11">
    <property type="entry name" value="MEMBRANE PROTEIN"/>
    <property type="match status" value="1"/>
</dbReference>
<dbReference type="EMBL" id="DXCM01000009">
    <property type="protein sequence ID" value="HIY91471.1"/>
    <property type="molecule type" value="Genomic_DNA"/>
</dbReference>
<evidence type="ECO:0000256" key="6">
    <source>
        <dbReference type="ARBA" id="ARBA00022989"/>
    </source>
</evidence>
<organism evidence="9 10">
    <name type="scientific">Candidatus Companilactobacillus pullicola</name>
    <dbReference type="NCBI Taxonomy" id="2838523"/>
    <lineage>
        <taxon>Bacteria</taxon>
        <taxon>Bacillati</taxon>
        <taxon>Bacillota</taxon>
        <taxon>Bacilli</taxon>
        <taxon>Lactobacillales</taxon>
        <taxon>Lactobacillaceae</taxon>
        <taxon>Companilactobacillus</taxon>
    </lineage>
</organism>
<keyword evidence="4" id="KW-0808">Transferase</keyword>
<keyword evidence="6 8" id="KW-1133">Transmembrane helix</keyword>
<dbReference type="GO" id="GO:0009103">
    <property type="term" value="P:lipopolysaccharide biosynthetic process"/>
    <property type="evidence" value="ECO:0007669"/>
    <property type="project" value="UniProtKB-ARBA"/>
</dbReference>
<evidence type="ECO:0000313" key="9">
    <source>
        <dbReference type="EMBL" id="HIY91471.1"/>
    </source>
</evidence>
<keyword evidence="7 8" id="KW-0472">Membrane</keyword>
<proteinExistence type="predicted"/>
<feature type="transmembrane region" description="Helical" evidence="8">
    <location>
        <begin position="12"/>
        <end position="36"/>
    </location>
</feature>
<sequence>MLSKFQRIISKLVLICVGIFTTVVFVQMGGFFTLNYLKPEPVLAILVFLCAIIFVAGVGYLLYRIRDDDKNLNRLILLSMLFIFFVVAIIWLKVVPQTQISDFGEFWNSAPRALAGDKIFSYDNDYFAKWAYQTGFLVYVMTVVKIFGQHVIAIQLLNVIYQVLILYLAYLISLQIFNKVKVARLTVFLLMIDLDWFALNSQSDNQYIGMLLFLLTFYLIMQNKYWTYALAGLTLAVGSIVRPIGPVIIAGIVVYGLLYVFIANNKFSWSGLGKIVMTLVIYQVIFSGASLAIKSSGLNSYGLTNRDSEWKFVVGLDAYSAGSYDQKMVDRFDLQESRAKMSKKEHKIIRENINNLNATHGWLRLFWAKNRTLWAGRSMAIDFTEFGKIHSLRMDNLVKLLGYMGSVILIIFSWIGSLSLFKRKIDNKVFLILLPLMAYAVVQLLIEVQGRYRLEFLPVIAVLAGIGLYSCFDWIKSRREKKLDV</sequence>
<evidence type="ECO:0008006" key="11">
    <source>
        <dbReference type="Google" id="ProtNLM"/>
    </source>
</evidence>
<dbReference type="AlphaFoldDB" id="A0A9D2CMJ7"/>
<dbReference type="PANTHER" id="PTHR33908">
    <property type="entry name" value="MANNOSYLTRANSFERASE YKCB-RELATED"/>
    <property type="match status" value="1"/>
</dbReference>
<keyword evidence="3" id="KW-0328">Glycosyltransferase</keyword>
<feature type="transmembrane region" description="Helical" evidence="8">
    <location>
        <begin position="75"/>
        <end position="94"/>
    </location>
</feature>
<reference evidence="9" key="2">
    <citation type="submission" date="2021-04" db="EMBL/GenBank/DDBJ databases">
        <authorList>
            <person name="Gilroy R."/>
        </authorList>
    </citation>
    <scope>NUCLEOTIDE SEQUENCE</scope>
    <source>
        <strain evidence="9">3204</strain>
    </source>
</reference>
<accession>A0A9D2CMJ7</accession>
<dbReference type="GO" id="GO:0005886">
    <property type="term" value="C:plasma membrane"/>
    <property type="evidence" value="ECO:0007669"/>
    <property type="project" value="UniProtKB-SubCell"/>
</dbReference>
<evidence type="ECO:0000256" key="8">
    <source>
        <dbReference type="SAM" id="Phobius"/>
    </source>
</evidence>
<feature type="transmembrane region" description="Helical" evidence="8">
    <location>
        <begin position="42"/>
        <end position="63"/>
    </location>
</feature>
<feature type="transmembrane region" description="Helical" evidence="8">
    <location>
        <begin position="428"/>
        <end position="446"/>
    </location>
</feature>
<feature type="transmembrane region" description="Helical" evidence="8">
    <location>
        <begin position="243"/>
        <end position="263"/>
    </location>
</feature>
<evidence type="ECO:0000256" key="4">
    <source>
        <dbReference type="ARBA" id="ARBA00022679"/>
    </source>
</evidence>
<feature type="transmembrane region" description="Helical" evidence="8">
    <location>
        <begin position="452"/>
        <end position="472"/>
    </location>
</feature>
<evidence type="ECO:0000256" key="1">
    <source>
        <dbReference type="ARBA" id="ARBA00004651"/>
    </source>
</evidence>
<evidence type="ECO:0000313" key="10">
    <source>
        <dbReference type="Proteomes" id="UP000824013"/>
    </source>
</evidence>
<evidence type="ECO:0000256" key="5">
    <source>
        <dbReference type="ARBA" id="ARBA00022692"/>
    </source>
</evidence>
<comment type="caution">
    <text evidence="9">The sequence shown here is derived from an EMBL/GenBank/DDBJ whole genome shotgun (WGS) entry which is preliminary data.</text>
</comment>
<dbReference type="Proteomes" id="UP000824013">
    <property type="component" value="Unassembled WGS sequence"/>
</dbReference>
<feature type="transmembrane region" description="Helical" evidence="8">
    <location>
        <begin position="159"/>
        <end position="176"/>
    </location>
</feature>
<feature type="transmembrane region" description="Helical" evidence="8">
    <location>
        <begin position="400"/>
        <end position="421"/>
    </location>
</feature>
<name>A0A9D2CMJ7_9LACO</name>
<evidence type="ECO:0000256" key="2">
    <source>
        <dbReference type="ARBA" id="ARBA00022475"/>
    </source>
</evidence>
<keyword evidence="5 8" id="KW-0812">Transmembrane</keyword>
<dbReference type="GO" id="GO:0016763">
    <property type="term" value="F:pentosyltransferase activity"/>
    <property type="evidence" value="ECO:0007669"/>
    <property type="project" value="TreeGrafter"/>
</dbReference>
<dbReference type="InterPro" id="IPR050297">
    <property type="entry name" value="LipidA_mod_glycosyltrf_83"/>
</dbReference>
<feature type="transmembrane region" description="Helical" evidence="8">
    <location>
        <begin position="206"/>
        <end position="223"/>
    </location>
</feature>
<comment type="subcellular location">
    <subcellularLocation>
        <location evidence="1">Cell membrane</location>
        <topology evidence="1">Multi-pass membrane protein</topology>
    </subcellularLocation>
</comment>